<dbReference type="GO" id="GO:0009279">
    <property type="term" value="C:cell outer membrane"/>
    <property type="evidence" value="ECO:0007669"/>
    <property type="project" value="UniProtKB-SubCell"/>
</dbReference>
<feature type="domain" description="SusD-like N-terminal" evidence="8">
    <location>
        <begin position="21"/>
        <end position="209"/>
    </location>
</feature>
<gene>
    <name evidence="9" type="ORF">EV199_2036</name>
</gene>
<feature type="signal peptide" evidence="6">
    <location>
        <begin position="1"/>
        <end position="18"/>
    </location>
</feature>
<keyword evidence="10" id="KW-1185">Reference proteome</keyword>
<evidence type="ECO:0000256" key="1">
    <source>
        <dbReference type="ARBA" id="ARBA00004442"/>
    </source>
</evidence>
<keyword evidence="5" id="KW-0998">Cell outer membrane</keyword>
<keyword evidence="4" id="KW-0472">Membrane</keyword>
<dbReference type="SUPFAM" id="SSF48452">
    <property type="entry name" value="TPR-like"/>
    <property type="match status" value="1"/>
</dbReference>
<sequence length="488" mass="55212">MKIKIISFCMMFSLLLGACNKWIDVKPSDRLNEDQLFSTREGYLNALNGVYVELTNSALYGENMSFSTLDVLANYYFMNISTHRFYNTTTFVYTAENTRTAMDNIWKKAYELIVNCNVIIDKCGQNSNPLLPAPYFGIVKGEALALRAMLHFDLLRLFGPIWSEADKGRACIPYNTAPRPTVTDLLSSEEIMKRVFDDLKAAAALLKESDPIITEGIRHGANATGANDFYFRQYRLNYYAVKALMARAYLWKQDKVNAMTEAMDVLAETLNGDKPVFGLGPVSPTATPADFDHIFIPEVMFSLYKINRQNLYTNFFAPDIQKELRLSFNNYDDNQSRKNGLYDDQNDFRLKSWLTLSNTNGNFLTHVKYAVSTNKPAPNAIPLIRLSELILIAAECSPTLEDGTALLNLLRTARNCVSLSPTTTTQLKDFITREFRKEVIGEGQMFFYYKRNATTTIPNNANLTGTKQMQLGNYVVPLPLSEISVRGN</sequence>
<dbReference type="InterPro" id="IPR033985">
    <property type="entry name" value="SusD-like_N"/>
</dbReference>
<feature type="domain" description="RagB/SusD" evidence="7">
    <location>
        <begin position="371"/>
        <end position="462"/>
    </location>
</feature>
<organism evidence="9 10">
    <name type="scientific">Pseudobacter ginsenosidimutans</name>
    <dbReference type="NCBI Taxonomy" id="661488"/>
    <lineage>
        <taxon>Bacteria</taxon>
        <taxon>Pseudomonadati</taxon>
        <taxon>Bacteroidota</taxon>
        <taxon>Chitinophagia</taxon>
        <taxon>Chitinophagales</taxon>
        <taxon>Chitinophagaceae</taxon>
        <taxon>Pseudobacter</taxon>
    </lineage>
</organism>
<reference evidence="9 10" key="1">
    <citation type="submission" date="2019-02" db="EMBL/GenBank/DDBJ databases">
        <title>Genomic Encyclopedia of Type Strains, Phase IV (KMG-IV): sequencing the most valuable type-strain genomes for metagenomic binning, comparative biology and taxonomic classification.</title>
        <authorList>
            <person name="Goeker M."/>
        </authorList>
    </citation>
    <scope>NUCLEOTIDE SEQUENCE [LARGE SCALE GENOMIC DNA]</scope>
    <source>
        <strain evidence="9 10">DSM 18116</strain>
    </source>
</reference>
<evidence type="ECO:0000256" key="6">
    <source>
        <dbReference type="SAM" id="SignalP"/>
    </source>
</evidence>
<dbReference type="RefSeq" id="WP_130540471.1">
    <property type="nucleotide sequence ID" value="NZ_CP042431.1"/>
</dbReference>
<feature type="chain" id="PRO_5020761209" evidence="6">
    <location>
        <begin position="19"/>
        <end position="488"/>
    </location>
</feature>
<evidence type="ECO:0000313" key="9">
    <source>
        <dbReference type="EMBL" id="RZS76157.1"/>
    </source>
</evidence>
<evidence type="ECO:0000313" key="10">
    <source>
        <dbReference type="Proteomes" id="UP000293874"/>
    </source>
</evidence>
<dbReference type="PROSITE" id="PS51257">
    <property type="entry name" value="PROKAR_LIPOPROTEIN"/>
    <property type="match status" value="1"/>
</dbReference>
<evidence type="ECO:0000256" key="5">
    <source>
        <dbReference type="ARBA" id="ARBA00023237"/>
    </source>
</evidence>
<accession>A0A4V2F261</accession>
<dbReference type="OrthoDB" id="1097962at2"/>
<comment type="subcellular location">
    <subcellularLocation>
        <location evidence="1">Cell outer membrane</location>
    </subcellularLocation>
</comment>
<evidence type="ECO:0000256" key="4">
    <source>
        <dbReference type="ARBA" id="ARBA00023136"/>
    </source>
</evidence>
<comment type="caution">
    <text evidence="9">The sequence shown here is derived from an EMBL/GenBank/DDBJ whole genome shotgun (WGS) entry which is preliminary data.</text>
</comment>
<evidence type="ECO:0000256" key="2">
    <source>
        <dbReference type="ARBA" id="ARBA00006275"/>
    </source>
</evidence>
<dbReference type="EMBL" id="SGXA01000001">
    <property type="protein sequence ID" value="RZS76157.1"/>
    <property type="molecule type" value="Genomic_DNA"/>
</dbReference>
<dbReference type="Proteomes" id="UP000293874">
    <property type="component" value="Unassembled WGS sequence"/>
</dbReference>
<proteinExistence type="inferred from homology"/>
<keyword evidence="3 6" id="KW-0732">Signal</keyword>
<evidence type="ECO:0000259" key="7">
    <source>
        <dbReference type="Pfam" id="PF07980"/>
    </source>
</evidence>
<dbReference type="Gene3D" id="1.25.40.390">
    <property type="match status" value="1"/>
</dbReference>
<dbReference type="AlphaFoldDB" id="A0A4V2F261"/>
<comment type="similarity">
    <text evidence="2">Belongs to the SusD family.</text>
</comment>
<evidence type="ECO:0000259" key="8">
    <source>
        <dbReference type="Pfam" id="PF14322"/>
    </source>
</evidence>
<dbReference type="Pfam" id="PF14322">
    <property type="entry name" value="SusD-like_3"/>
    <property type="match status" value="1"/>
</dbReference>
<dbReference type="Pfam" id="PF07980">
    <property type="entry name" value="SusD_RagB"/>
    <property type="match status" value="1"/>
</dbReference>
<dbReference type="InterPro" id="IPR011990">
    <property type="entry name" value="TPR-like_helical_dom_sf"/>
</dbReference>
<name>A0A4V2F261_9BACT</name>
<evidence type="ECO:0000256" key="3">
    <source>
        <dbReference type="ARBA" id="ARBA00022729"/>
    </source>
</evidence>
<protein>
    <submittedName>
        <fullName evidence="9">SusD-like starch-binding protein associating with outer membrane</fullName>
    </submittedName>
</protein>
<dbReference type="InterPro" id="IPR012944">
    <property type="entry name" value="SusD_RagB_dom"/>
</dbReference>